<keyword evidence="2" id="KW-1185">Reference proteome</keyword>
<reference evidence="1" key="1">
    <citation type="submission" date="2020-10" db="EMBL/GenBank/DDBJ databases">
        <title>Novel bacteriophages targeting Providencia spp. as potential agents for phage therapy.</title>
        <authorList>
            <person name="Rakov C."/>
            <person name="Alkalay-Oren S."/>
            <person name="Coppenhagen-Glazer S."/>
            <person name="Hazan R."/>
        </authorList>
    </citation>
    <scope>NUCLEOTIDE SEQUENCE</scope>
</reference>
<evidence type="ECO:0000313" key="1">
    <source>
        <dbReference type="EMBL" id="QPB12093.1"/>
    </source>
</evidence>
<dbReference type="Proteomes" id="UP000662885">
    <property type="component" value="Segment"/>
</dbReference>
<name>A0A873WHP8_9CAUD</name>
<organism evidence="1 2">
    <name type="scientific">Providencia phage PSTCR4</name>
    <dbReference type="NCBI Taxonomy" id="2783546"/>
    <lineage>
        <taxon>Viruses</taxon>
        <taxon>Duplodnaviria</taxon>
        <taxon>Heunggongvirae</taxon>
        <taxon>Uroviricota</taxon>
        <taxon>Caudoviricetes</taxon>
        <taxon>Craquatrovirus</taxon>
        <taxon>Craquatrovirus PSTCR4</taxon>
    </lineage>
</organism>
<evidence type="ECO:0000313" key="2">
    <source>
        <dbReference type="Proteomes" id="UP000662885"/>
    </source>
</evidence>
<dbReference type="KEGG" id="vg:77951556"/>
<accession>A0A873WHP8</accession>
<sequence length="72" mass="8270">MLTKSEFNTIQKLRKEVNDATNAYLIYLSSKGFLSGGTDYKKRVQFQQACIDANLNLDNYLKAITEKMCIKK</sequence>
<dbReference type="EMBL" id="MW057856">
    <property type="protein sequence ID" value="QPB12093.1"/>
    <property type="molecule type" value="Genomic_DNA"/>
</dbReference>
<protein>
    <submittedName>
        <fullName evidence="1">Uncharacterized protein</fullName>
    </submittedName>
</protein>
<dbReference type="GeneID" id="77951556"/>
<proteinExistence type="predicted"/>
<dbReference type="RefSeq" id="YP_010675234.1">
    <property type="nucleotide sequence ID" value="NC_071000.1"/>
</dbReference>